<evidence type="ECO:0000313" key="3">
    <source>
        <dbReference type="Proteomes" id="UP000767238"/>
    </source>
</evidence>
<dbReference type="EMBL" id="JAHFYH010000201">
    <property type="protein sequence ID" value="KAH0209902.1"/>
    <property type="molecule type" value="Genomic_DNA"/>
</dbReference>
<feature type="region of interest" description="Disordered" evidence="1">
    <location>
        <begin position="15"/>
        <end position="41"/>
    </location>
</feature>
<comment type="caution">
    <text evidence="2">The sequence shown here is derived from an EMBL/GenBank/DDBJ whole genome shotgun (WGS) entry which is preliminary data.</text>
</comment>
<reference evidence="2" key="2">
    <citation type="submission" date="2021-08" db="EMBL/GenBank/DDBJ databases">
        <authorList>
            <person name="Gostincar C."/>
            <person name="Sun X."/>
            <person name="Song Z."/>
            <person name="Gunde-Cimerman N."/>
        </authorList>
    </citation>
    <scope>NUCLEOTIDE SEQUENCE</scope>
    <source>
        <strain evidence="2">EXF-8016</strain>
    </source>
</reference>
<accession>A0A9P8G7U6</accession>
<gene>
    <name evidence="2" type="ORF">KCV03_g10224</name>
</gene>
<dbReference type="Proteomes" id="UP000767238">
    <property type="component" value="Unassembled WGS sequence"/>
</dbReference>
<proteinExistence type="predicted"/>
<dbReference type="OrthoDB" id="5341627at2759"/>
<dbReference type="AlphaFoldDB" id="A0A9P8G7U6"/>
<evidence type="ECO:0000313" key="2">
    <source>
        <dbReference type="EMBL" id="KAH0209902.1"/>
    </source>
</evidence>
<evidence type="ECO:0000256" key="1">
    <source>
        <dbReference type="SAM" id="MobiDB-lite"/>
    </source>
</evidence>
<organism evidence="2 3">
    <name type="scientific">Aureobasidium melanogenum</name>
    <name type="common">Aureobasidium pullulans var. melanogenum</name>
    <dbReference type="NCBI Taxonomy" id="46634"/>
    <lineage>
        <taxon>Eukaryota</taxon>
        <taxon>Fungi</taxon>
        <taxon>Dikarya</taxon>
        <taxon>Ascomycota</taxon>
        <taxon>Pezizomycotina</taxon>
        <taxon>Dothideomycetes</taxon>
        <taxon>Dothideomycetidae</taxon>
        <taxon>Dothideales</taxon>
        <taxon>Saccotheciaceae</taxon>
        <taxon>Aureobasidium</taxon>
    </lineage>
</organism>
<reference evidence="2" key="1">
    <citation type="journal article" date="2021" name="J Fungi (Basel)">
        <title>Virulence traits and population genomics of the black yeast Aureobasidium melanogenum.</title>
        <authorList>
            <person name="Cernosa A."/>
            <person name="Sun X."/>
            <person name="Gostincar C."/>
            <person name="Fang C."/>
            <person name="Gunde-Cimerman N."/>
            <person name="Song Z."/>
        </authorList>
    </citation>
    <scope>NUCLEOTIDE SEQUENCE</scope>
    <source>
        <strain evidence="2">EXF-8016</strain>
    </source>
</reference>
<name>A0A9P8G7U6_AURME</name>
<sequence>MSKGGRLLHHVSVRPRHNTTTLARRQDEQESGDDGGLYGDYVYHNDNEGTEEGLAGAEDQTTFEDNLEHDVDNDEWTNTGIHCFNVYDSDTSVVGSAGYFSLNNDTPYKDPDNEDSYISQCERARASQDDSLMTNVQCVKLNW</sequence>
<protein>
    <submittedName>
        <fullName evidence="2">Uncharacterized protein</fullName>
    </submittedName>
</protein>
<feature type="non-terminal residue" evidence="2">
    <location>
        <position position="143"/>
    </location>
</feature>